<feature type="region of interest" description="Disordered" evidence="1">
    <location>
        <begin position="28"/>
        <end position="54"/>
    </location>
</feature>
<feature type="compositionally biased region" description="Basic and acidic residues" evidence="1">
    <location>
        <begin position="45"/>
        <end position="54"/>
    </location>
</feature>
<dbReference type="EMBL" id="JBFXLQ010000003">
    <property type="protein sequence ID" value="KAL2871686.1"/>
    <property type="molecule type" value="Genomic_DNA"/>
</dbReference>
<reference evidence="2 3" key="1">
    <citation type="submission" date="2024-07" db="EMBL/GenBank/DDBJ databases">
        <title>Section-level genome sequencing and comparative genomics of Aspergillus sections Usti and Cavernicolus.</title>
        <authorList>
            <consortium name="Lawrence Berkeley National Laboratory"/>
            <person name="Nybo J.L."/>
            <person name="Vesth T.C."/>
            <person name="Theobald S."/>
            <person name="Frisvad J.C."/>
            <person name="Larsen T.O."/>
            <person name="Kjaerboelling I."/>
            <person name="Rothschild-Mancinelli K."/>
            <person name="Lyhne E.K."/>
            <person name="Kogle M.E."/>
            <person name="Barry K."/>
            <person name="Clum A."/>
            <person name="Na H."/>
            <person name="Ledsgaard L."/>
            <person name="Lin J."/>
            <person name="Lipzen A."/>
            <person name="Kuo A."/>
            <person name="Riley R."/>
            <person name="Mondo S."/>
            <person name="Labutti K."/>
            <person name="Haridas S."/>
            <person name="Pangalinan J."/>
            <person name="Salamov A.A."/>
            <person name="Simmons B.A."/>
            <person name="Magnuson J.K."/>
            <person name="Chen J."/>
            <person name="Drula E."/>
            <person name="Henrissat B."/>
            <person name="Wiebenga A."/>
            <person name="Lubbers R.J."/>
            <person name="Gomes A.C."/>
            <person name="Macurrencykelacurrency M.R."/>
            <person name="Stajich J."/>
            <person name="Grigoriev I.V."/>
            <person name="Mortensen U.H."/>
            <person name="De Vries R.P."/>
            <person name="Baker S.E."/>
            <person name="Andersen M.R."/>
        </authorList>
    </citation>
    <scope>NUCLEOTIDE SEQUENCE [LARGE SCALE GENOMIC DNA]</scope>
    <source>
        <strain evidence="2 3">CBS 449.75</strain>
    </source>
</reference>
<name>A0ABR4M517_9EURO</name>
<dbReference type="GeneID" id="98147178"/>
<feature type="region of interest" description="Disordered" evidence="1">
    <location>
        <begin position="72"/>
        <end position="98"/>
    </location>
</feature>
<evidence type="ECO:0000256" key="1">
    <source>
        <dbReference type="SAM" id="MobiDB-lite"/>
    </source>
</evidence>
<dbReference type="RefSeq" id="XP_070890665.1">
    <property type="nucleotide sequence ID" value="XM_071032106.1"/>
</dbReference>
<gene>
    <name evidence="2" type="ORF">BJX67DRAFT_377428</name>
</gene>
<keyword evidence="3" id="KW-1185">Reference proteome</keyword>
<dbReference type="Proteomes" id="UP001610432">
    <property type="component" value="Unassembled WGS sequence"/>
</dbReference>
<evidence type="ECO:0000313" key="3">
    <source>
        <dbReference type="Proteomes" id="UP001610432"/>
    </source>
</evidence>
<accession>A0ABR4M517</accession>
<protein>
    <submittedName>
        <fullName evidence="2">Uncharacterized protein</fullName>
    </submittedName>
</protein>
<proteinExistence type="predicted"/>
<sequence>MASRIRSFITLTPQARLQALPLQTQIHPHPLRPISTTPSNAPPPKTEHDHPRKSKSDLLAMFERTILRPERAETAHSGTDNAVGDDHYAYDPSTTNPESEFRCFEEEVRHDGTCDPLFISPANREFSRMLDREIDGRAVGGDRRDRGGAAGSVRGWVNKHKRVKVRGVGEGREGKMDEYERLLRGLRRVQMGNRDEAFQSKGGESRKE</sequence>
<comment type="caution">
    <text evidence="2">The sequence shown here is derived from an EMBL/GenBank/DDBJ whole genome shotgun (WGS) entry which is preliminary data.</text>
</comment>
<dbReference type="PANTHER" id="PTHR42090">
    <property type="match status" value="1"/>
</dbReference>
<organism evidence="2 3">
    <name type="scientific">Aspergillus lucknowensis</name>
    <dbReference type="NCBI Taxonomy" id="176173"/>
    <lineage>
        <taxon>Eukaryota</taxon>
        <taxon>Fungi</taxon>
        <taxon>Dikarya</taxon>
        <taxon>Ascomycota</taxon>
        <taxon>Pezizomycotina</taxon>
        <taxon>Eurotiomycetes</taxon>
        <taxon>Eurotiomycetidae</taxon>
        <taxon>Eurotiales</taxon>
        <taxon>Aspergillaceae</taxon>
        <taxon>Aspergillus</taxon>
        <taxon>Aspergillus subgen. Nidulantes</taxon>
    </lineage>
</organism>
<evidence type="ECO:0000313" key="2">
    <source>
        <dbReference type="EMBL" id="KAL2871686.1"/>
    </source>
</evidence>
<dbReference type="PANTHER" id="PTHR42090:SF1">
    <property type="match status" value="1"/>
</dbReference>